<sequence>MGWGDLVLDELGAAVGRTKAMKPSITLLLAFSVLSLLPLLPLVLLSSKSTPHSPPRSPSPHRIRVFVADLPRSFNYGLLDQFWSLSGPDSRIGVDLDARLRSTLANSTEKDACPPYPESPLLKQHSAEYWLLGDLETPEESRGASFAERVYELDDADVVFVPFFSSLSAQMELGWGRKGRFRKRERNDDYGRQREVVDRIKGSEAWRRSGGRDHVFVMAGEVQSPKQKPY</sequence>
<proteinExistence type="predicted"/>
<evidence type="ECO:0000256" key="1">
    <source>
        <dbReference type="SAM" id="Phobius"/>
    </source>
</evidence>
<evidence type="ECO:0000259" key="2">
    <source>
        <dbReference type="Pfam" id="PF03016"/>
    </source>
</evidence>
<name>A0A426Y3A1_ENSVE</name>
<dbReference type="Pfam" id="PF03016">
    <property type="entry name" value="Exostosin_GT47"/>
    <property type="match status" value="1"/>
</dbReference>
<organism evidence="3 4">
    <name type="scientific">Ensete ventricosum</name>
    <name type="common">Abyssinian banana</name>
    <name type="synonym">Musa ensete</name>
    <dbReference type="NCBI Taxonomy" id="4639"/>
    <lineage>
        <taxon>Eukaryota</taxon>
        <taxon>Viridiplantae</taxon>
        <taxon>Streptophyta</taxon>
        <taxon>Embryophyta</taxon>
        <taxon>Tracheophyta</taxon>
        <taxon>Spermatophyta</taxon>
        <taxon>Magnoliopsida</taxon>
        <taxon>Liliopsida</taxon>
        <taxon>Zingiberales</taxon>
        <taxon>Musaceae</taxon>
        <taxon>Ensete</taxon>
    </lineage>
</organism>
<dbReference type="EMBL" id="AMZH03015330">
    <property type="protein sequence ID" value="RRT46225.1"/>
    <property type="molecule type" value="Genomic_DNA"/>
</dbReference>
<dbReference type="AlphaFoldDB" id="A0A426Y3A1"/>
<feature type="transmembrane region" description="Helical" evidence="1">
    <location>
        <begin position="25"/>
        <end position="46"/>
    </location>
</feature>
<keyword evidence="1" id="KW-1133">Transmembrane helix</keyword>
<reference evidence="3 4" key="1">
    <citation type="journal article" date="2014" name="Agronomy (Basel)">
        <title>A Draft Genome Sequence for Ensete ventricosum, the Drought-Tolerant Tree Against Hunger.</title>
        <authorList>
            <person name="Harrison J."/>
            <person name="Moore K.A."/>
            <person name="Paszkiewicz K."/>
            <person name="Jones T."/>
            <person name="Grant M."/>
            <person name="Ambacheew D."/>
            <person name="Muzemil S."/>
            <person name="Studholme D.J."/>
        </authorList>
    </citation>
    <scope>NUCLEOTIDE SEQUENCE [LARGE SCALE GENOMIC DNA]</scope>
</reference>
<dbReference type="InterPro" id="IPR040911">
    <property type="entry name" value="Exostosin_GT47"/>
</dbReference>
<dbReference type="Proteomes" id="UP000287651">
    <property type="component" value="Unassembled WGS sequence"/>
</dbReference>
<feature type="domain" description="Exostosin GT47" evidence="2">
    <location>
        <begin position="61"/>
        <end position="225"/>
    </location>
</feature>
<protein>
    <recommendedName>
        <fullName evidence="2">Exostosin GT47 domain-containing protein</fullName>
    </recommendedName>
</protein>
<keyword evidence="1" id="KW-0472">Membrane</keyword>
<keyword evidence="1" id="KW-0812">Transmembrane</keyword>
<gene>
    <name evidence="3" type="ORF">B296_00014193</name>
</gene>
<comment type="caution">
    <text evidence="3">The sequence shown here is derived from an EMBL/GenBank/DDBJ whole genome shotgun (WGS) entry which is preliminary data.</text>
</comment>
<accession>A0A426Y3A1</accession>
<evidence type="ECO:0000313" key="4">
    <source>
        <dbReference type="Proteomes" id="UP000287651"/>
    </source>
</evidence>
<evidence type="ECO:0000313" key="3">
    <source>
        <dbReference type="EMBL" id="RRT46225.1"/>
    </source>
</evidence>